<comment type="function">
    <text evidence="11">FAD-dependent monooxygenase required for two non-consecutive steps during ubiquinone biosynthesis. Required for the C5-ring hydroxylation during ubiquinone biosynthesis by catalyzing the hydroxylation of 4-hydroxy-3-(all-trans-polyprenyl)benzoic acid to 3,4-dihydroxy-5-(all-trans-polyprenyl)benzoic acid. Also acts downstream of coq4, for the C1-hydroxylation during ubiquinone biosynthesis by catalyzing the hydroxylation of 2-methoxy-6-(all-trans-polyprenyl)phenol to 2-methoxy-6-(all-trans-polyprenyl)benzene-1,4-diol. The electrons required for the hydroxylation reaction are funneled indirectly to coq6 from NADPH via a ferredoxin/ferredoxin reductase system.</text>
</comment>
<feature type="domain" description="FAD-binding" evidence="12">
    <location>
        <begin position="53"/>
        <end position="464"/>
    </location>
</feature>
<evidence type="ECO:0000256" key="1">
    <source>
        <dbReference type="ARBA" id="ARBA00001974"/>
    </source>
</evidence>
<evidence type="ECO:0000256" key="4">
    <source>
        <dbReference type="ARBA" id="ARBA00022688"/>
    </source>
</evidence>
<evidence type="ECO:0000313" key="14">
    <source>
        <dbReference type="Proteomes" id="UP000076632"/>
    </source>
</evidence>
<dbReference type="OrthoDB" id="683240at2759"/>
<dbReference type="EC" id="1.14.15.46" evidence="11"/>
<keyword evidence="13" id="KW-0830">Ubiquinone</keyword>
<dbReference type="UniPathway" id="UPA00232"/>
<dbReference type="InterPro" id="IPR010971">
    <property type="entry name" value="UbiH/COQ6"/>
</dbReference>
<dbReference type="EC" id="1.14.15.45" evidence="11"/>
<evidence type="ECO:0000259" key="12">
    <source>
        <dbReference type="Pfam" id="PF01494"/>
    </source>
</evidence>
<dbReference type="GO" id="GO:0071949">
    <property type="term" value="F:FAD binding"/>
    <property type="evidence" value="ECO:0007669"/>
    <property type="project" value="InterPro"/>
</dbReference>
<dbReference type="GO" id="GO:0016712">
    <property type="term" value="F:oxidoreductase activity, acting on paired donors, with incorporation or reduction of molecular oxygen, reduced flavin or flavoprotein as one donor, and incorporation of one atom of oxygen"/>
    <property type="evidence" value="ECO:0007669"/>
    <property type="project" value="UniProtKB-UniRule"/>
</dbReference>
<dbReference type="InterPro" id="IPR002938">
    <property type="entry name" value="FAD-bd"/>
</dbReference>
<dbReference type="Pfam" id="PF01494">
    <property type="entry name" value="FAD_binding_3"/>
    <property type="match status" value="1"/>
</dbReference>
<dbReference type="PROSITE" id="PS01304">
    <property type="entry name" value="UBIH"/>
    <property type="match status" value="1"/>
</dbReference>
<dbReference type="SUPFAM" id="SSF51905">
    <property type="entry name" value="FAD/NAD(P)-binding domain"/>
    <property type="match status" value="1"/>
</dbReference>
<keyword evidence="3 11" id="KW-0285">Flavoprotein</keyword>
<dbReference type="InterPro" id="IPR018168">
    <property type="entry name" value="Ubi_Hdrlase_CS"/>
</dbReference>
<keyword evidence="10 11" id="KW-0472">Membrane</keyword>
<dbReference type="STRING" id="1328760.A0A165AE09"/>
<dbReference type="InParanoid" id="A0A165AE09"/>
<keyword evidence="8 11" id="KW-0503">Monooxygenase</keyword>
<dbReference type="AlphaFoldDB" id="A0A165AE09"/>
<dbReference type="Proteomes" id="UP000076632">
    <property type="component" value="Unassembled WGS sequence"/>
</dbReference>
<evidence type="ECO:0000256" key="2">
    <source>
        <dbReference type="ARBA" id="ARBA00005349"/>
    </source>
</evidence>
<dbReference type="InterPro" id="IPR036188">
    <property type="entry name" value="FAD/NAD-bd_sf"/>
</dbReference>
<dbReference type="PANTHER" id="PTHR43876">
    <property type="entry name" value="UBIQUINONE BIOSYNTHESIS MONOOXYGENASE COQ6, MITOCHONDRIAL"/>
    <property type="match status" value="1"/>
</dbReference>
<comment type="catalytic activity">
    <reaction evidence="11">
        <text>a 2-methoxy-6-(all-trans-polyprenyl)phenol + 2 reduced [2Fe-2S]-[ferredoxin] + O2 + 2 H(+) = a 2-methoxy-6-(all-trans-polyprenyl)benzene-1,4-diol + 2 oxidized [2Fe-2S]-[ferredoxin] + H2O</text>
        <dbReference type="Rhea" id="RHEA:81183"/>
        <dbReference type="Rhea" id="RHEA-COMP:9551"/>
        <dbReference type="Rhea" id="RHEA-COMP:10000"/>
        <dbReference type="Rhea" id="RHEA-COMP:10001"/>
        <dbReference type="Rhea" id="RHEA-COMP:10858"/>
        <dbReference type="ChEBI" id="CHEBI:15377"/>
        <dbReference type="ChEBI" id="CHEBI:15378"/>
        <dbReference type="ChEBI" id="CHEBI:15379"/>
        <dbReference type="ChEBI" id="CHEBI:33737"/>
        <dbReference type="ChEBI" id="CHEBI:33738"/>
        <dbReference type="ChEBI" id="CHEBI:62731"/>
        <dbReference type="ChEBI" id="CHEBI:84166"/>
        <dbReference type="EC" id="1.14.15.46"/>
    </reaction>
</comment>
<keyword evidence="14" id="KW-1185">Reference proteome</keyword>
<protein>
    <recommendedName>
        <fullName evidence="11">Ubiquinone biosynthesis monooxygenase COQ6, mitochondrial</fullName>
        <ecNumber evidence="11">1.14.15.45</ecNumber>
    </recommendedName>
    <alternativeName>
        <fullName evidence="11">2-methoxy-6-polyprenolphenol 4-hydroxylase</fullName>
        <ecNumber evidence="11">1.14.15.46</ecNumber>
    </alternativeName>
</protein>
<comment type="similarity">
    <text evidence="2 11">Belongs to the UbiH/COQ6 family.</text>
</comment>
<dbReference type="InterPro" id="IPR051205">
    <property type="entry name" value="UbiH/COQ6_monooxygenase"/>
</dbReference>
<dbReference type="RefSeq" id="XP_018185877.1">
    <property type="nucleotide sequence ID" value="XM_018330012.1"/>
</dbReference>
<evidence type="ECO:0000256" key="10">
    <source>
        <dbReference type="ARBA" id="ARBA00023136"/>
    </source>
</evidence>
<comment type="catalytic activity">
    <reaction evidence="11">
        <text>a 4-hydroxy-3-(all-trans-polyprenyl)benzoate + 2 reduced [2Fe-2S]-[ferredoxin] + O2 + 2 H(+) = a 3,4-dihydroxy-5-(all-trans-polyprenyl)benzoate + 2 oxidized [2Fe-2S]-[ferredoxin] + H2O</text>
        <dbReference type="Rhea" id="RHEA:81195"/>
        <dbReference type="Rhea" id="RHEA-COMP:9514"/>
        <dbReference type="Rhea" id="RHEA-COMP:10000"/>
        <dbReference type="Rhea" id="RHEA-COMP:10001"/>
        <dbReference type="Rhea" id="RHEA-COMP:10930"/>
        <dbReference type="ChEBI" id="CHEBI:15377"/>
        <dbReference type="ChEBI" id="CHEBI:15378"/>
        <dbReference type="ChEBI" id="CHEBI:15379"/>
        <dbReference type="ChEBI" id="CHEBI:33737"/>
        <dbReference type="ChEBI" id="CHEBI:33738"/>
        <dbReference type="ChEBI" id="CHEBI:64694"/>
        <dbReference type="ChEBI" id="CHEBI:78396"/>
        <dbReference type="EC" id="1.14.15.45"/>
    </reaction>
</comment>
<dbReference type="GeneID" id="28895149"/>
<keyword evidence="7 11" id="KW-0560">Oxidoreductase</keyword>
<dbReference type="HAMAP" id="MF_03193">
    <property type="entry name" value="COQ6_monooxygenase"/>
    <property type="match status" value="1"/>
</dbReference>
<dbReference type="FunFam" id="3.50.50.60:FF:000021">
    <property type="entry name" value="Ubiquinone biosynthesis monooxygenase COQ6"/>
    <property type="match status" value="1"/>
</dbReference>
<comment type="pathway">
    <text evidence="11">Cofactor biosynthesis; ubiquinone biosynthesis.</text>
</comment>
<accession>A0A165AE09</accession>
<evidence type="ECO:0000256" key="3">
    <source>
        <dbReference type="ARBA" id="ARBA00022630"/>
    </source>
</evidence>
<dbReference type="PANTHER" id="PTHR43876:SF7">
    <property type="entry name" value="UBIQUINONE BIOSYNTHESIS MONOOXYGENASE COQ6, MITOCHONDRIAL"/>
    <property type="match status" value="1"/>
</dbReference>
<gene>
    <name evidence="11" type="primary">COQ6</name>
    <name evidence="13" type="ORF">L228DRAFT_213933</name>
</gene>
<dbReference type="FunCoup" id="A0A165AE09">
    <property type="interactions" value="399"/>
</dbReference>
<comment type="subcellular location">
    <subcellularLocation>
        <location evidence="11">Mitochondrion inner membrane</location>
        <topology evidence="11">Peripheral membrane protein</topology>
        <orientation evidence="11">Matrix side</orientation>
    </subcellularLocation>
</comment>
<dbReference type="GO" id="GO:0120538">
    <property type="term" value="F:2-methoxy-6-polyprenolphenol 4-hydroxylase activity"/>
    <property type="evidence" value="ECO:0007669"/>
    <property type="project" value="UniProtKB-EC"/>
</dbReference>
<comment type="cofactor">
    <cofactor evidence="1 11">
        <name>FAD</name>
        <dbReference type="ChEBI" id="CHEBI:57692"/>
    </cofactor>
</comment>
<evidence type="ECO:0000256" key="7">
    <source>
        <dbReference type="ARBA" id="ARBA00023002"/>
    </source>
</evidence>
<dbReference type="PRINTS" id="PR00420">
    <property type="entry name" value="RNGMNOXGNASE"/>
</dbReference>
<dbReference type="GO" id="GO:0106364">
    <property type="term" value="F:4-hydroxy-3-all-trans-polyprenylbenzoate oxygenase activity"/>
    <property type="evidence" value="ECO:0007669"/>
    <property type="project" value="UniProtKB-EC"/>
</dbReference>
<dbReference type="Gene3D" id="3.50.50.60">
    <property type="entry name" value="FAD/NAD(P)-binding domain"/>
    <property type="match status" value="2"/>
</dbReference>
<evidence type="ECO:0000313" key="13">
    <source>
        <dbReference type="EMBL" id="KZF20322.1"/>
    </source>
</evidence>
<evidence type="ECO:0000256" key="11">
    <source>
        <dbReference type="HAMAP-Rule" id="MF_03193"/>
    </source>
</evidence>
<organism evidence="13 14">
    <name type="scientific">Xylona heveae (strain CBS 132557 / TC161)</name>
    <dbReference type="NCBI Taxonomy" id="1328760"/>
    <lineage>
        <taxon>Eukaryota</taxon>
        <taxon>Fungi</taxon>
        <taxon>Dikarya</taxon>
        <taxon>Ascomycota</taxon>
        <taxon>Pezizomycotina</taxon>
        <taxon>Xylonomycetes</taxon>
        <taxon>Xylonales</taxon>
        <taxon>Xylonaceae</taxon>
        <taxon>Xylona</taxon>
    </lineage>
</organism>
<keyword evidence="6 11" id="KW-0274">FAD</keyword>
<dbReference type="OMA" id="VKQMQVW"/>
<proteinExistence type="inferred from homology"/>
<dbReference type="NCBIfam" id="TIGR01988">
    <property type="entry name" value="Ubi-OHases"/>
    <property type="match status" value="1"/>
</dbReference>
<evidence type="ECO:0000256" key="5">
    <source>
        <dbReference type="ARBA" id="ARBA00022792"/>
    </source>
</evidence>
<evidence type="ECO:0000256" key="9">
    <source>
        <dbReference type="ARBA" id="ARBA00023128"/>
    </source>
</evidence>
<keyword evidence="4 11" id="KW-0831">Ubiquinone biosynthesis</keyword>
<evidence type="ECO:0000256" key="8">
    <source>
        <dbReference type="ARBA" id="ARBA00023033"/>
    </source>
</evidence>
<sequence>MRTIRPASSLASVSLRPRPRTTFICHACIRSLGKRYASTSAPTGSAIEAPEIYDVVCVGGGPAGLSLLSALRSSKVTSGLKVALVEGQDLSRTRTWQLPRDQFSNRVSSLTPASVGFLKDIGAWKHIDTARVQAYDEMQVWDGITGSNISFDWPTGSTSKTIAYMCENLNLTRGLLAHLDELGGFTLLDNSRVEKIETGEEYSFSSADNSLNLTGWPIVQLSSGKQLAARLLVGADGANSPVRTFAGIESRGWDYERHGVVATISLEGLELDLSDFSNTVPGGAGKATRTAYQRFLPTGPVALLPMPGPFATLVWSTLPSHAALLKSLSPTDFVAMVNAAFRLSHVDLAYLHTLSSGQLEEVSWREKHTAFDVAKIPARATGVQDGTVQSFPLRMRNADTYTGERVALVGDAAHTTHPLAGQGLNQGQLDIQSLARTITYAVEHGQDIGAQLSLESYNAERYAANNLMLGVVDKIHKLYATSFAPVVALRSLGLGAVNQLGPLKRFFMEQAAGTGKRL</sequence>
<keyword evidence="9 11" id="KW-0496">Mitochondrion</keyword>
<dbReference type="GO" id="GO:0031314">
    <property type="term" value="C:extrinsic component of mitochondrial inner membrane"/>
    <property type="evidence" value="ECO:0007669"/>
    <property type="project" value="UniProtKB-UniRule"/>
</dbReference>
<comment type="subunit">
    <text evidence="11">Component of a multi-subunit COQ enzyme complex, composed of at least COQ3, COQ4, COQ5, COQ6, COQ7 and COQ9.</text>
</comment>
<dbReference type="EMBL" id="KV407463">
    <property type="protein sequence ID" value="KZF20322.1"/>
    <property type="molecule type" value="Genomic_DNA"/>
</dbReference>
<dbReference type="InterPro" id="IPR000689">
    <property type="entry name" value="UbQ_mOase_COQ6"/>
</dbReference>
<name>A0A165AE09_XYLHT</name>
<keyword evidence="5 11" id="KW-0999">Mitochondrion inner membrane</keyword>
<dbReference type="FunFam" id="3.50.50.60:FF:000245">
    <property type="entry name" value="Ubiquinone biosynthesis monooxygenase COQ6, mitochondrial"/>
    <property type="match status" value="1"/>
</dbReference>
<evidence type="ECO:0000256" key="6">
    <source>
        <dbReference type="ARBA" id="ARBA00022827"/>
    </source>
</evidence>
<reference evidence="13 14" key="1">
    <citation type="journal article" date="2016" name="Fungal Biol.">
        <title>The genome of Xylona heveae provides a window into fungal endophytism.</title>
        <authorList>
            <person name="Gazis R."/>
            <person name="Kuo A."/>
            <person name="Riley R."/>
            <person name="LaButti K."/>
            <person name="Lipzen A."/>
            <person name="Lin J."/>
            <person name="Amirebrahimi M."/>
            <person name="Hesse C.N."/>
            <person name="Spatafora J.W."/>
            <person name="Henrissat B."/>
            <person name="Hainaut M."/>
            <person name="Grigoriev I.V."/>
            <person name="Hibbett D.S."/>
        </authorList>
    </citation>
    <scope>NUCLEOTIDE SEQUENCE [LARGE SCALE GENOMIC DNA]</scope>
    <source>
        <strain evidence="13 14">TC161</strain>
    </source>
</reference>